<feature type="chain" id="PRO_5020987020" evidence="1">
    <location>
        <begin position="25"/>
        <end position="467"/>
    </location>
</feature>
<evidence type="ECO:0000313" key="3">
    <source>
        <dbReference type="EMBL" id="THH34910.1"/>
    </source>
</evidence>
<dbReference type="EMBL" id="SRSF01000014">
    <property type="protein sequence ID" value="THH34910.1"/>
    <property type="molecule type" value="Genomic_DNA"/>
</dbReference>
<dbReference type="Gene3D" id="2.60.40.10">
    <property type="entry name" value="Immunoglobulins"/>
    <property type="match status" value="1"/>
</dbReference>
<dbReference type="InterPro" id="IPR026444">
    <property type="entry name" value="Secre_tail"/>
</dbReference>
<protein>
    <submittedName>
        <fullName evidence="3">T9SS type A sorting domain-containing protein</fullName>
    </submittedName>
</protein>
<dbReference type="InterPro" id="IPR013783">
    <property type="entry name" value="Ig-like_fold"/>
</dbReference>
<comment type="caution">
    <text evidence="3">The sequence shown here is derived from an EMBL/GenBank/DDBJ whole genome shotgun (WGS) entry which is preliminary data.</text>
</comment>
<keyword evidence="4" id="KW-1185">Reference proteome</keyword>
<proteinExistence type="predicted"/>
<name>A0A4S4NFR3_9BACT</name>
<dbReference type="Proteomes" id="UP000308528">
    <property type="component" value="Unassembled WGS sequence"/>
</dbReference>
<dbReference type="NCBIfam" id="TIGR04183">
    <property type="entry name" value="Por_Secre_tail"/>
    <property type="match status" value="1"/>
</dbReference>
<accession>A0A4S4NFR3</accession>
<feature type="domain" description="Secretion system C-terminal sorting" evidence="2">
    <location>
        <begin position="398"/>
        <end position="465"/>
    </location>
</feature>
<evidence type="ECO:0000313" key="4">
    <source>
        <dbReference type="Proteomes" id="UP000308528"/>
    </source>
</evidence>
<sequence length="467" mass="50422">MNKLHNLRQLLVAGALLLPFLVSAQSGSCQTVINRVGTNDFILGGEAGTSETQLAVYPLTGNEITSFSGVLQSTDPATKNFRANTAGSPEAPESCVATNTNVKYDLYTFQPDRSGTVSLNKSNPSNINTTFSVFRGTTIVDANCDNWVASSATVDGRSRPGITFEVTGGQKYFIFVGIQNSLIPGSGQNYTLSMDPADPILYQGTPLATNHAYTFLATDFGTENIVAQSPAADFRTLNAGEYQVYGVDYNTTTVTPSTFVGNTLTGIKTSGGSPTCLRVSENNQFFVVSDAPAPVDWLDFRAVTKATGVELHWEVASETENDYFRVERSIDGTNWEALDEVAGNGTRNLYAAFSSLDRTPVPGSNFYRVAQVDFDGTVNYSAVVTATWEAPATGLSTFPNPFTNRLTVRSNAELPGQPRIFDLQGRDVSQQLNITVQGQQAILEVESLPVGVYVVHWGDEQLRVVKN</sequence>
<dbReference type="OrthoDB" id="749310at2"/>
<evidence type="ECO:0000256" key="1">
    <source>
        <dbReference type="SAM" id="SignalP"/>
    </source>
</evidence>
<dbReference type="Pfam" id="PF18962">
    <property type="entry name" value="Por_Secre_tail"/>
    <property type="match status" value="1"/>
</dbReference>
<gene>
    <name evidence="3" type="ORF">E4021_17090</name>
</gene>
<feature type="signal peptide" evidence="1">
    <location>
        <begin position="1"/>
        <end position="24"/>
    </location>
</feature>
<evidence type="ECO:0000259" key="2">
    <source>
        <dbReference type="Pfam" id="PF18962"/>
    </source>
</evidence>
<dbReference type="AlphaFoldDB" id="A0A4S4NFR3"/>
<reference evidence="3 4" key="1">
    <citation type="submission" date="2019-04" db="EMBL/GenBank/DDBJ databases">
        <title>Lewinella litorea sp. nov., isolated from a marine sand.</title>
        <authorList>
            <person name="Yoon J.-H."/>
        </authorList>
    </citation>
    <scope>NUCLEOTIDE SEQUENCE [LARGE SCALE GENOMIC DNA]</scope>
    <source>
        <strain evidence="3 4">HSMS-39</strain>
    </source>
</reference>
<keyword evidence="1" id="KW-0732">Signal</keyword>
<organism evidence="3 4">
    <name type="scientific">Neolewinella litorea</name>
    <dbReference type="NCBI Taxonomy" id="2562452"/>
    <lineage>
        <taxon>Bacteria</taxon>
        <taxon>Pseudomonadati</taxon>
        <taxon>Bacteroidota</taxon>
        <taxon>Saprospiria</taxon>
        <taxon>Saprospirales</taxon>
        <taxon>Lewinellaceae</taxon>
        <taxon>Neolewinella</taxon>
    </lineage>
</organism>